<organism evidence="1 2">
    <name type="scientific">Caenorhabditis remanei</name>
    <name type="common">Caenorhabditis vulgaris</name>
    <dbReference type="NCBI Taxonomy" id="31234"/>
    <lineage>
        <taxon>Eukaryota</taxon>
        <taxon>Metazoa</taxon>
        <taxon>Ecdysozoa</taxon>
        <taxon>Nematoda</taxon>
        <taxon>Chromadorea</taxon>
        <taxon>Rhabditida</taxon>
        <taxon>Rhabditina</taxon>
        <taxon>Rhabditomorpha</taxon>
        <taxon>Rhabditoidea</taxon>
        <taxon>Rhabditidae</taxon>
        <taxon>Peloderinae</taxon>
        <taxon>Caenorhabditis</taxon>
    </lineage>
</organism>
<dbReference type="AlphaFoldDB" id="A0A6A5G5D6"/>
<dbReference type="KEGG" id="crq:GCK72_016785"/>
<gene>
    <name evidence="1" type="ORF">GCK72_016785</name>
</gene>
<sequence length="548" mass="62281">MCEVSPAENESKRNICEFVIKTPGFCEEKEIRLEIPIPLPEYTYLEDWLGKLRNQPGGKFLDYKDCKESLRKFIYNETISFENRRTARITEESVRKKREIGMPLFQPCRNRRFLESKSGKSAKKSIQFEEKFQFIVEQSSSENLLTLMRIEVSMKKQMTDMIRARNWEVDQLAKQCEKLVAETGETDMHPHKISMLNEKLRQVHTTYSFQVADLSDSQKSKYRKAVDSLHTRGSIPAELLDDVMLDEQAIPRPTTSGTTGNGDGVNESFTIYVGSQLKSMHNVCLVTVDRLTDLCQTLEGDWTTSSRLEMATKLYSRTLSGTTLLVPRDPMSHINSSSDFFKICEQSTELHFDSLGDQLKKVAVANRSRNSWRADQIDDEAARLLSDGKPVPEPPIPTTALRQDSTCTIGDVYITKHSNLHKVQIVYHLVVDETLQSVEINSRHACLAGVRNIIRTAARYNTSTVHIPLLLIDRPDESTTIAWCLKRAEMVFKCVKGYLMEVCSGMDIESLPHYNVHFVLPSGLSPKIYSSISHMCTTIFQLVPGVSS</sequence>
<evidence type="ECO:0000313" key="2">
    <source>
        <dbReference type="Proteomes" id="UP000483820"/>
    </source>
</evidence>
<dbReference type="GO" id="GO:0005737">
    <property type="term" value="C:cytoplasm"/>
    <property type="evidence" value="ECO:0007669"/>
    <property type="project" value="TreeGrafter"/>
</dbReference>
<evidence type="ECO:0000313" key="1">
    <source>
        <dbReference type="EMBL" id="KAF1750238.1"/>
    </source>
</evidence>
<proteinExistence type="predicted"/>
<dbReference type="Pfam" id="PF10154">
    <property type="entry name" value="Fy-3"/>
    <property type="match status" value="1"/>
</dbReference>
<dbReference type="GeneID" id="9819076"/>
<name>A0A6A5G5D6_CAERE</name>
<dbReference type="RefSeq" id="XP_053580601.1">
    <property type="nucleotide sequence ID" value="XM_053731688.1"/>
</dbReference>
<accession>A0A6A5G5D6</accession>
<dbReference type="CTD" id="9819076"/>
<dbReference type="InterPro" id="IPR043472">
    <property type="entry name" value="Macro_dom-like"/>
</dbReference>
<dbReference type="PANTHER" id="PTHR16525:SF0">
    <property type="entry name" value="PROTEIN C12ORF4"/>
    <property type="match status" value="1"/>
</dbReference>
<comment type="caution">
    <text evidence="1">The sequence shown here is derived from an EMBL/GenBank/DDBJ whole genome shotgun (WGS) entry which is preliminary data.</text>
</comment>
<dbReference type="PANTHER" id="PTHR16525">
    <property type="entry name" value="PROTEIN C12ORF4"/>
    <property type="match status" value="1"/>
</dbReference>
<dbReference type="InterPro" id="IPR019311">
    <property type="entry name" value="Fy-3"/>
</dbReference>
<dbReference type="SUPFAM" id="SSF52949">
    <property type="entry name" value="Macro domain-like"/>
    <property type="match status" value="1"/>
</dbReference>
<reference evidence="1 2" key="1">
    <citation type="submission" date="2019-12" db="EMBL/GenBank/DDBJ databases">
        <title>Chromosome-level assembly of the Caenorhabditis remanei genome.</title>
        <authorList>
            <person name="Teterina A.A."/>
            <person name="Willis J.H."/>
            <person name="Phillips P.C."/>
        </authorList>
    </citation>
    <scope>NUCLEOTIDE SEQUENCE [LARGE SCALE GENOMIC DNA]</scope>
    <source>
        <strain evidence="1 2">PX506</strain>
        <tissue evidence="1">Whole organism</tissue>
    </source>
</reference>
<dbReference type="EMBL" id="WUAV01000005">
    <property type="protein sequence ID" value="KAF1750238.1"/>
    <property type="molecule type" value="Genomic_DNA"/>
</dbReference>
<dbReference type="Proteomes" id="UP000483820">
    <property type="component" value="Chromosome V"/>
</dbReference>
<protein>
    <submittedName>
        <fullName evidence="1">Uncharacterized protein</fullName>
    </submittedName>
</protein>